<feature type="region of interest" description="Disordered" evidence="1">
    <location>
        <begin position="143"/>
        <end position="175"/>
    </location>
</feature>
<dbReference type="GeneID" id="8239478"/>
<reference evidence="2" key="1">
    <citation type="submission" date="2007-04" db="EMBL/GenBank/DDBJ databases">
        <title>Annotation of Pediculus humanus corporis strain USDA.</title>
        <authorList>
            <person name="Kirkness E."/>
            <person name="Hannick L."/>
            <person name="Hass B."/>
            <person name="Bruggner R."/>
            <person name="Lawson D."/>
            <person name="Bidwell S."/>
            <person name="Joardar V."/>
            <person name="Caler E."/>
            <person name="Walenz B."/>
            <person name="Inman J."/>
            <person name="Schobel S."/>
            <person name="Galinsky K."/>
            <person name="Amedeo P."/>
            <person name="Strausberg R."/>
        </authorList>
    </citation>
    <scope>NUCLEOTIDE SEQUENCE</scope>
    <source>
        <strain evidence="2">USDA</strain>
    </source>
</reference>
<dbReference type="InParanoid" id="E0VEX5"/>
<dbReference type="EMBL" id="AAZO01001692">
    <property type="status" value="NOT_ANNOTATED_CDS"/>
    <property type="molecule type" value="Genomic_DNA"/>
</dbReference>
<dbReference type="HOGENOM" id="CLU_1416714_0_0_1"/>
<dbReference type="AlphaFoldDB" id="E0VEX5"/>
<dbReference type="EMBL" id="DS235100">
    <property type="protein sequence ID" value="EEB11949.1"/>
    <property type="molecule type" value="Genomic_DNA"/>
</dbReference>
<dbReference type="EnsemblMetazoa" id="PHUM146240-RA">
    <property type="protein sequence ID" value="PHUM146240-PA"/>
    <property type="gene ID" value="PHUM146240"/>
</dbReference>
<dbReference type="OrthoDB" id="6162310at2759"/>
<proteinExistence type="predicted"/>
<gene>
    <name evidence="3" type="primary">8239478</name>
    <name evidence="2" type="ORF">Phum_PHUM146240</name>
</gene>
<dbReference type="VEuPathDB" id="VectorBase:PHUM146240"/>
<name>E0VEX5_PEDHC</name>
<reference evidence="3" key="3">
    <citation type="submission" date="2020-05" db="UniProtKB">
        <authorList>
            <consortium name="EnsemblMetazoa"/>
        </authorList>
    </citation>
    <scope>IDENTIFICATION</scope>
    <source>
        <strain evidence="3">USDA</strain>
    </source>
</reference>
<evidence type="ECO:0000313" key="4">
    <source>
        <dbReference type="Proteomes" id="UP000009046"/>
    </source>
</evidence>
<dbReference type="Proteomes" id="UP000009046">
    <property type="component" value="Unassembled WGS sequence"/>
</dbReference>
<accession>E0VEX5</accession>
<evidence type="ECO:0000313" key="2">
    <source>
        <dbReference type="EMBL" id="EEB11949.1"/>
    </source>
</evidence>
<sequence>MIKPAFLPQEPSFIPAPQIISQPIQTEQLIPAEQFLRGEPIFRSEPLIRSEQIIRTEPLIRREPIIRAPQIIRNEPIFQNGPVFPSESAPYTIMVTPKGFRPITEKVQISSVPVQLPIPVPNPQEISATFNTEPIQFTSNMNNFQNPAPVQEHTPDPLTTPVTPRSPVPQVPNRFPIPQLNITTNKTTIFMT</sequence>
<organism>
    <name type="scientific">Pediculus humanus subsp. corporis</name>
    <name type="common">Body louse</name>
    <dbReference type="NCBI Taxonomy" id="121224"/>
    <lineage>
        <taxon>Eukaryota</taxon>
        <taxon>Metazoa</taxon>
        <taxon>Ecdysozoa</taxon>
        <taxon>Arthropoda</taxon>
        <taxon>Hexapoda</taxon>
        <taxon>Insecta</taxon>
        <taxon>Pterygota</taxon>
        <taxon>Neoptera</taxon>
        <taxon>Paraneoptera</taxon>
        <taxon>Psocodea</taxon>
        <taxon>Troctomorpha</taxon>
        <taxon>Phthiraptera</taxon>
        <taxon>Anoplura</taxon>
        <taxon>Pediculidae</taxon>
        <taxon>Pediculus</taxon>
    </lineage>
</organism>
<evidence type="ECO:0000313" key="3">
    <source>
        <dbReference type="EnsemblMetazoa" id="PHUM146240-PA"/>
    </source>
</evidence>
<reference evidence="2" key="2">
    <citation type="submission" date="2007-04" db="EMBL/GenBank/DDBJ databases">
        <title>The genome of the human body louse.</title>
        <authorList>
            <consortium name="The Human Body Louse Genome Consortium"/>
            <person name="Kirkness E."/>
            <person name="Walenz B."/>
            <person name="Hass B."/>
            <person name="Bruggner R."/>
            <person name="Strausberg R."/>
        </authorList>
    </citation>
    <scope>NUCLEOTIDE SEQUENCE</scope>
    <source>
        <strain evidence="2">USDA</strain>
    </source>
</reference>
<protein>
    <submittedName>
        <fullName evidence="2 3">Uncharacterized protein</fullName>
    </submittedName>
</protein>
<dbReference type="CTD" id="8239478"/>
<keyword evidence="4" id="KW-1185">Reference proteome</keyword>
<dbReference type="RefSeq" id="XP_002424687.1">
    <property type="nucleotide sequence ID" value="XM_002424642.1"/>
</dbReference>
<dbReference type="KEGG" id="phu:Phum_PHUM146240"/>
<evidence type="ECO:0000256" key="1">
    <source>
        <dbReference type="SAM" id="MobiDB-lite"/>
    </source>
</evidence>